<comment type="caution">
    <text evidence="4">The sequence shown here is derived from an EMBL/GenBank/DDBJ whole genome shotgun (WGS) entry which is preliminary data.</text>
</comment>
<name>A0AAE3KM16_9PSEU</name>
<dbReference type="RefSeq" id="WP_253773664.1">
    <property type="nucleotide sequence ID" value="NZ_JAMTCK010000009.1"/>
</dbReference>
<dbReference type="Pfam" id="PF20052">
    <property type="entry name" value="GAP1-C"/>
    <property type="match status" value="1"/>
</dbReference>
<feature type="domain" description="GTPase-associated protein 1 middle" evidence="2">
    <location>
        <begin position="159"/>
        <end position="233"/>
    </location>
</feature>
<evidence type="ECO:0000259" key="2">
    <source>
        <dbReference type="Pfam" id="PF20014"/>
    </source>
</evidence>
<feature type="domain" description="GTPase-associated protein 1-like C-terminal" evidence="3">
    <location>
        <begin position="241"/>
        <end position="716"/>
    </location>
</feature>
<evidence type="ECO:0000313" key="5">
    <source>
        <dbReference type="Proteomes" id="UP001206128"/>
    </source>
</evidence>
<feature type="domain" description="GTPase-associated protein 1 N-terminal" evidence="1">
    <location>
        <begin position="3"/>
        <end position="137"/>
    </location>
</feature>
<dbReference type="Pfam" id="PF20014">
    <property type="entry name" value="GAP1-M"/>
    <property type="match status" value="1"/>
</dbReference>
<evidence type="ECO:0000259" key="3">
    <source>
        <dbReference type="Pfam" id="PF20052"/>
    </source>
</evidence>
<reference evidence="4" key="1">
    <citation type="submission" date="2022-06" db="EMBL/GenBank/DDBJ databases">
        <title>Genomic Encyclopedia of Archaeal and Bacterial Type Strains, Phase II (KMG-II): from individual species to whole genera.</title>
        <authorList>
            <person name="Goeker M."/>
        </authorList>
    </citation>
    <scope>NUCLEOTIDE SEQUENCE</scope>
    <source>
        <strain evidence="4">DSM 43935</strain>
    </source>
</reference>
<accession>A0AAE3KM16</accession>
<protein>
    <submittedName>
        <fullName evidence="4">Uncharacterized protein</fullName>
    </submittedName>
</protein>
<dbReference type="AlphaFoldDB" id="A0AAE3KM16"/>
<evidence type="ECO:0000259" key="1">
    <source>
        <dbReference type="Pfam" id="PF20013"/>
    </source>
</evidence>
<dbReference type="InterPro" id="IPR045402">
    <property type="entry name" value="GAP1-N2"/>
</dbReference>
<dbReference type="InterPro" id="IPR049532">
    <property type="entry name" value="GAP1-like_C"/>
</dbReference>
<dbReference type="Proteomes" id="UP001206128">
    <property type="component" value="Unassembled WGS sequence"/>
</dbReference>
<sequence length="753" mass="80968">MTVRQVHYTSCEDGLEGIQGFQISAMTPGTPRQLVELAVRASAYEPSPGLIGRLGHDDLTAFPIAFGYLPSGRGAALFQSRYAGADFTGRMGNYFAHALLLDDAERELGDALPIDLWHGPVWMDTRASGKDLPEVTALLPGHAATASSTRRFLDRPGATAHLERVLGATQRALATERDRLVLVVPDDEVAAQWIAALCRSLPRALGLRVSFVTYTARPEESAALVSCTTPDVRLPAYGDFTAIDLTAGVSPAQDGTRYAAALARLWERDEVAAALDLAAQVTPAVTAAELDVLAVLLELAFDLPVAVPPGESLLVDAVQFAVDRMPKRLPGHAWSRIADQVQDGGGPANPAAWSAALRTAWQQGEPVPATLFGTYFVAVLRGAERRLWLPTLSTADLTDVAENVVLPELAGPSSAALGEWLSEQPELLDALVRVLEQRLVDPQEACRLAATLPLAAAQLLTKKAGEQIRLLTDLVLARHGALDRVEVAVAATRRGSGEVRHLGAVLWPEDPTTDDCLRLLRHLPPEALVDSGLATRITARVLSLASYDRASAKEKQLVEALLDSPVAARLPQHKLAELEAARLVTHFHRSAPGPGSELAVLSGIETAAALQGEIGQRLLVSIASFVMRGDPKIHKGLFGAAVTEHGSVFLPSYQEAARTVLATAPARQVAAVVVAWFDATGPSTRDRLVNDTLATALRKRKRKHLDRIGSALRPMADALGVAAPKPNWARWWQSWRVRHERRGLLALLGLRKR</sequence>
<organism evidence="4 5">
    <name type="scientific">Goodfellowiella coeruleoviolacea</name>
    <dbReference type="NCBI Taxonomy" id="334858"/>
    <lineage>
        <taxon>Bacteria</taxon>
        <taxon>Bacillati</taxon>
        <taxon>Actinomycetota</taxon>
        <taxon>Actinomycetes</taxon>
        <taxon>Pseudonocardiales</taxon>
        <taxon>Pseudonocardiaceae</taxon>
        <taxon>Goodfellowiella</taxon>
    </lineage>
</organism>
<dbReference type="InterPro" id="IPR045401">
    <property type="entry name" value="GAP1-M"/>
</dbReference>
<keyword evidence="5" id="KW-1185">Reference proteome</keyword>
<evidence type="ECO:0000313" key="4">
    <source>
        <dbReference type="EMBL" id="MCP2167108.1"/>
    </source>
</evidence>
<gene>
    <name evidence="4" type="ORF">LX83_003981</name>
</gene>
<proteinExistence type="predicted"/>
<dbReference type="EMBL" id="JAMTCK010000009">
    <property type="protein sequence ID" value="MCP2167108.1"/>
    <property type="molecule type" value="Genomic_DNA"/>
</dbReference>
<dbReference type="Pfam" id="PF20013">
    <property type="entry name" value="GAP1-N2"/>
    <property type="match status" value="1"/>
</dbReference>